<organism evidence="5 6">
    <name type="scientific">Ceratina calcarata</name>
    <dbReference type="NCBI Taxonomy" id="156304"/>
    <lineage>
        <taxon>Eukaryota</taxon>
        <taxon>Metazoa</taxon>
        <taxon>Ecdysozoa</taxon>
        <taxon>Arthropoda</taxon>
        <taxon>Hexapoda</taxon>
        <taxon>Insecta</taxon>
        <taxon>Pterygota</taxon>
        <taxon>Neoptera</taxon>
        <taxon>Endopterygota</taxon>
        <taxon>Hymenoptera</taxon>
        <taxon>Apocrita</taxon>
        <taxon>Aculeata</taxon>
        <taxon>Apoidea</taxon>
        <taxon>Anthophila</taxon>
        <taxon>Apidae</taxon>
        <taxon>Ceratina</taxon>
        <taxon>Zadontomerus</taxon>
    </lineage>
</organism>
<accession>A0AAJ7NF03</accession>
<dbReference type="FunFam" id="1.10.238.20:FF:000001">
    <property type="entry name" value="General odorant-binding protein lush"/>
    <property type="match status" value="1"/>
</dbReference>
<dbReference type="GO" id="GO:0007608">
    <property type="term" value="P:sensory perception of smell"/>
    <property type="evidence" value="ECO:0007669"/>
    <property type="project" value="UniProtKB-ARBA"/>
</dbReference>
<dbReference type="InterPro" id="IPR036728">
    <property type="entry name" value="PBP_GOBP_sf"/>
</dbReference>
<proteinExistence type="inferred from homology"/>
<dbReference type="CTD" id="100302333"/>
<dbReference type="PANTHER" id="PTHR21364:SF2">
    <property type="entry name" value="GENERAL ODORANT-BINDING PROTEIN 19A"/>
    <property type="match status" value="1"/>
</dbReference>
<feature type="signal peptide" evidence="4">
    <location>
        <begin position="1"/>
        <end position="20"/>
    </location>
</feature>
<evidence type="ECO:0000256" key="2">
    <source>
        <dbReference type="ARBA" id="ARBA00008098"/>
    </source>
</evidence>
<dbReference type="CDD" id="cd23992">
    <property type="entry name" value="PBP_GOBP"/>
    <property type="match status" value="1"/>
</dbReference>
<evidence type="ECO:0000256" key="3">
    <source>
        <dbReference type="ARBA" id="ARBA00022525"/>
    </source>
</evidence>
<dbReference type="AlphaFoldDB" id="A0AAJ7NF03"/>
<reference evidence="6" key="1">
    <citation type="submission" date="2025-08" db="UniProtKB">
        <authorList>
            <consortium name="RefSeq"/>
        </authorList>
    </citation>
    <scope>IDENTIFICATION</scope>
    <source>
        <tissue evidence="6">Whole body</tissue>
    </source>
</reference>
<evidence type="ECO:0000256" key="4">
    <source>
        <dbReference type="SAM" id="SignalP"/>
    </source>
</evidence>
<dbReference type="PANTHER" id="PTHR21364">
    <property type="entry name" value="GENERAL ODORANT-BINDING PROTEIN 19A"/>
    <property type="match status" value="1"/>
</dbReference>
<comment type="similarity">
    <text evidence="2">Belongs to the PBP/GOBP family.</text>
</comment>
<sequence length="158" mass="18322">MRVCLFPICFLLVRFVLVHGSADPEDFRKMTAVFRKKCLAEIKIPVEMVEDSEYGEFPEDERLKCYFSCALQKSSMMDKKGNIKYNQLKLIIPEAYKEVGNEMIDSCIHIDSKDKCQKAFDFMKCMYNVNPMVSKIKLILREINGEDNGYFSQAFVAP</sequence>
<gene>
    <name evidence="6" type="primary">LOC108632125</name>
</gene>
<dbReference type="KEGG" id="ccal:108632125"/>
<dbReference type="InterPro" id="IPR006170">
    <property type="entry name" value="PBP/GOBP"/>
</dbReference>
<evidence type="ECO:0000256" key="1">
    <source>
        <dbReference type="ARBA" id="ARBA00004613"/>
    </source>
</evidence>
<evidence type="ECO:0000313" key="6">
    <source>
        <dbReference type="RefSeq" id="XP_017891950.1"/>
    </source>
</evidence>
<dbReference type="SUPFAM" id="SSF47565">
    <property type="entry name" value="Insect pheromone/odorant-binding proteins"/>
    <property type="match status" value="1"/>
</dbReference>
<dbReference type="GeneID" id="108632125"/>
<keyword evidence="5" id="KW-1185">Reference proteome</keyword>
<dbReference type="SMART" id="SM00708">
    <property type="entry name" value="PhBP"/>
    <property type="match status" value="1"/>
</dbReference>
<comment type="subcellular location">
    <subcellularLocation>
        <location evidence="1">Secreted</location>
    </subcellularLocation>
</comment>
<protein>
    <submittedName>
        <fullName evidence="6">General odorant-binding protein 83a-like isoform X1</fullName>
    </submittedName>
</protein>
<dbReference type="RefSeq" id="XP_017891950.1">
    <property type="nucleotide sequence ID" value="XM_018036461.2"/>
</dbReference>
<evidence type="ECO:0000313" key="5">
    <source>
        <dbReference type="Proteomes" id="UP000694925"/>
    </source>
</evidence>
<dbReference type="GO" id="GO:0005576">
    <property type="term" value="C:extracellular region"/>
    <property type="evidence" value="ECO:0007669"/>
    <property type="project" value="UniProtKB-SubCell"/>
</dbReference>
<dbReference type="Proteomes" id="UP000694925">
    <property type="component" value="Unplaced"/>
</dbReference>
<keyword evidence="3" id="KW-0964">Secreted</keyword>
<dbReference type="GO" id="GO:0005549">
    <property type="term" value="F:odorant binding"/>
    <property type="evidence" value="ECO:0007669"/>
    <property type="project" value="InterPro"/>
</dbReference>
<dbReference type="Gene3D" id="1.10.238.20">
    <property type="entry name" value="Pheromone/general odorant binding protein domain"/>
    <property type="match status" value="1"/>
</dbReference>
<name>A0AAJ7NF03_9HYME</name>
<feature type="chain" id="PRO_5042581800" evidence="4">
    <location>
        <begin position="21"/>
        <end position="158"/>
    </location>
</feature>
<dbReference type="Pfam" id="PF01395">
    <property type="entry name" value="PBP_GOBP"/>
    <property type="match status" value="1"/>
</dbReference>
<keyword evidence="4" id="KW-0732">Signal</keyword>